<feature type="compositionally biased region" description="Low complexity" evidence="1">
    <location>
        <begin position="1442"/>
        <end position="1474"/>
    </location>
</feature>
<feature type="compositionally biased region" description="Low complexity" evidence="1">
    <location>
        <begin position="1524"/>
        <end position="1542"/>
    </location>
</feature>
<dbReference type="GO" id="GO:0010181">
    <property type="term" value="F:FMN binding"/>
    <property type="evidence" value="ECO:0007669"/>
    <property type="project" value="InterPro"/>
</dbReference>
<feature type="compositionally biased region" description="Polar residues" evidence="1">
    <location>
        <begin position="682"/>
        <end position="692"/>
    </location>
</feature>
<feature type="compositionally biased region" description="Polar residues" evidence="1">
    <location>
        <begin position="598"/>
        <end position="635"/>
    </location>
</feature>
<feature type="region of interest" description="Disordered" evidence="1">
    <location>
        <begin position="1567"/>
        <end position="1592"/>
    </location>
</feature>
<dbReference type="GO" id="GO:0016491">
    <property type="term" value="F:oxidoreductase activity"/>
    <property type="evidence" value="ECO:0007669"/>
    <property type="project" value="InterPro"/>
</dbReference>
<feature type="compositionally biased region" description="Basic and acidic residues" evidence="1">
    <location>
        <begin position="716"/>
        <end position="727"/>
    </location>
</feature>
<dbReference type="EMBL" id="JBCAWK010000008">
    <property type="protein sequence ID" value="KAK8850760.1"/>
    <property type="molecule type" value="Genomic_DNA"/>
</dbReference>
<feature type="compositionally biased region" description="Polar residues" evidence="1">
    <location>
        <begin position="1"/>
        <end position="15"/>
    </location>
</feature>
<dbReference type="KEGG" id="kne:92181938"/>
<feature type="compositionally biased region" description="Low complexity" evidence="1">
    <location>
        <begin position="852"/>
        <end position="861"/>
    </location>
</feature>
<feature type="domain" description="NADH:flavin oxidoreductase/NADH oxidase N-terminal" evidence="2">
    <location>
        <begin position="1754"/>
        <end position="2016"/>
    </location>
</feature>
<feature type="compositionally biased region" description="Polar residues" evidence="1">
    <location>
        <begin position="809"/>
        <end position="830"/>
    </location>
</feature>
<dbReference type="SUPFAM" id="SSF103657">
    <property type="entry name" value="BAR/IMD domain-like"/>
    <property type="match status" value="1"/>
</dbReference>
<evidence type="ECO:0000313" key="3">
    <source>
        <dbReference type="EMBL" id="KAK8850760.1"/>
    </source>
</evidence>
<proteinExistence type="predicted"/>
<feature type="region of interest" description="Disordered" evidence="1">
    <location>
        <begin position="1411"/>
        <end position="1488"/>
    </location>
</feature>
<dbReference type="GeneID" id="92181938"/>
<evidence type="ECO:0000313" key="4">
    <source>
        <dbReference type="Proteomes" id="UP001388673"/>
    </source>
</evidence>
<feature type="region of interest" description="Disordered" evidence="1">
    <location>
        <begin position="906"/>
        <end position="1004"/>
    </location>
</feature>
<dbReference type="InterPro" id="IPR027267">
    <property type="entry name" value="AH/BAR_dom_sf"/>
</dbReference>
<dbReference type="PANTHER" id="PTHR22893:SF91">
    <property type="entry name" value="NADPH DEHYDROGENASE 2-RELATED"/>
    <property type="match status" value="1"/>
</dbReference>
<feature type="compositionally biased region" description="Low complexity" evidence="1">
    <location>
        <begin position="291"/>
        <end position="300"/>
    </location>
</feature>
<comment type="caution">
    <text evidence="3">The sequence shown here is derived from an EMBL/GenBank/DDBJ whole genome shotgun (WGS) entry which is preliminary data.</text>
</comment>
<dbReference type="InterPro" id="IPR013785">
    <property type="entry name" value="Aldolase_TIM"/>
</dbReference>
<feature type="compositionally biased region" description="Polar residues" evidence="1">
    <location>
        <begin position="232"/>
        <end position="252"/>
    </location>
</feature>
<feature type="compositionally biased region" description="Basic and acidic residues" evidence="1">
    <location>
        <begin position="693"/>
        <end position="703"/>
    </location>
</feature>
<feature type="compositionally biased region" description="Polar residues" evidence="1">
    <location>
        <begin position="141"/>
        <end position="163"/>
    </location>
</feature>
<dbReference type="InterPro" id="IPR045247">
    <property type="entry name" value="Oye-like"/>
</dbReference>
<feature type="compositionally biased region" description="Low complexity" evidence="1">
    <location>
        <begin position="586"/>
        <end position="597"/>
    </location>
</feature>
<sequence>MPTASSSCTSLSTPAPRQPPHTPSPATVRGSPSYKRTPSVSDAVKQYEARSANSTPTTPPRSSPRPPITPSHSSNGGQSRRGSTAEDFAEENLTERREDQAGMGTKSRVIGMGVPGLLKDRGEGRSISDTTSGLPARLPNGSRSHIPTLNSSPRPFPQGTSGPQDLHPTPASPSAASSRRSWASRPNAGVAFPRSTSDSVITPPQSNTPMPSLPVAGPSRLVSPGRRGNPTVAISVSRPSPNKQASPSSRPKSFQPELVPPFPSLPPAHTHSVSPTVPSPAEGRRPNHQLSSSVSSQGFSSRREQVYDHSSLGDPAMVSLEEEQTMSRIPVSVPMGHRGEGSASRSSFDRVLELSSPRSSTSGSSIRSTRLSSGDIRIPRRTSSAKPPPPSSPSSTTFPSGPNISPRGSSFYPNGYPISSPPSPIAARRASKGVAMLGETVAAPPSTKRSDRPSLGRGSSAASSISRASKVTSSTMATNKRPSPMTSPQQSPQPSRRPSHQNTRPSPHLSPQASPTSSPSRRLSTLPYSSSPRKSPGLTIDTPPPFLHSRLSSTSSIPTPPVPVKSPLRGISRQGSGLADFKGHPSRSVSVGSISGGNDTPTSNGAEETTTPGSCHDSPSTRLQMRTPFDTSSSNDRQDDPSIATGPPSQIITTPTDEIRFTMLTVPSEYSQDSAPPSASSWALSQVTTRSSDSAHEDADAPQRRPSRLESVGWGQKRDGQEKDHRQNSGRRGSAADGRTRHSTSLSRLTMPVDKDLPKPPGDTPNSAETFGSSGVSNNGVNGHTPLSTSPADAFDRKESMKEPFLSGMRNQIQSREVTRGASTNPQTKAATEPFSALLPPATLRPDINQGPSLRPLLPSSPSIVMTKRSHLIREIASTERAYAKDLSLLRDAYMHRFLRPVSQHSTITNGDSSISPGNASDASRRSSIYTYQTAETKRSSGYDTPGLSIENKGSTSHLPKSPSDGLNLGYFGSNGANSAASSQAIPLPSPRKGSRSSMNTPMMPPPVGKPLSPVDMKTVFLNIDQLAGVADELASAFEKAKGDEETGPGAIARDGEAGTDRLGHTFVTMCTTPVHPDYYAIKTAAQISRAVAMEIDESKRRKDVVSHVIGSKKLMPTVASLKEAKQPTSKLLGLARFRKDKQNLSITSLPSSTSSKDSSSPATISESSLTMVKELATKIEELDKCVKRVGKDIVFWTAAAKETFVAQDEMVQTWLRVVQLEPPDPTDQRLLEFRRVIDAIVSEEWGRLNDEVKHQIIPTFGKLLEISVNPRKVINKRDSKLPDYTRYHALRVTKKAIDRTLAQGAVDFVALHTQLVEELPAFAEGYMRILDIAVVAFARAQTKYHDAVRGRLSSFAKTWIQPPQSLNASDDPIDVSTSRGIVKTWHDSWAPYAEAMEHFQCTKPTRGVPSRIATFNGDSRHNDQSVVRSASPTPVHALRHSASITSPSSSSDSRPSSPALRSGGRFRSSSLRSQTGPTIITTSAVSPVKEGKEFSRFSLLRRSNSKTSVPKVDRAVRPPLSPRHSSGLRPSSMSMSSDASSRMSWGLPQIAADGGKSMFEGLGLSPTKSFKLTDQPRSTSDPRGYAASSAHSAVNPYDNASYDHEMTGSHISLASTNPGLGFGDLERAEEARRKSGSSNPAVTAIFTASATRSSSSGSPVSSVSTARSKKSGKEIDVAEGWRNEKVMYQCACVADFDPLELGNKKYRGLKFLPMSSGDMIDVFHEVGRIDELPSFPYPEVGVDDDGVLVGRAEDGICNEEQIAVWKKITAGVHAKNGKIFCQLYGAGRMADPDVVPRVYSPNGQSWPPGAHKVTPMSGEDIRRFVEHFRQAAINSIEAGFDGVEIHCANGYLLDEFIQSVSNDRTDAYGGSLENRFRFPIEVINAVSSAIGGDRVGVRISPYSRFQGMRESDPLSVFVSFVESVVKAQPSLAYIHAIEGRIEGSTDAAEEEVKEEDTLDEIRDVVAKHGRAFIVAGGYTPEKARTHAEKYDDLIAFGRWFIPNPDLPERIKNDWPLTKYDRSTFYTPTAEGYIDYPPYTAA</sequence>
<protein>
    <recommendedName>
        <fullName evidence="2">NADH:flavin oxidoreductase/NADH oxidase N-terminal domain-containing protein</fullName>
    </recommendedName>
</protein>
<feature type="compositionally biased region" description="Polar residues" evidence="1">
    <location>
        <begin position="500"/>
        <end position="513"/>
    </location>
</feature>
<dbReference type="Gene3D" id="3.20.20.70">
    <property type="entry name" value="Aldolase class I"/>
    <property type="match status" value="1"/>
</dbReference>
<feature type="compositionally biased region" description="Low complexity" evidence="1">
    <location>
        <begin position="455"/>
        <end position="469"/>
    </location>
</feature>
<keyword evidence="4" id="KW-1185">Reference proteome</keyword>
<dbReference type="InterPro" id="IPR035899">
    <property type="entry name" value="DBL_dom_sf"/>
</dbReference>
<feature type="region of interest" description="Disordered" evidence="1">
    <location>
        <begin position="1147"/>
        <end position="1166"/>
    </location>
</feature>
<feature type="region of interest" description="Disordered" evidence="1">
    <location>
        <begin position="1"/>
        <end position="861"/>
    </location>
</feature>
<feature type="compositionally biased region" description="Polar residues" evidence="1">
    <location>
        <begin position="470"/>
        <end position="480"/>
    </location>
</feature>
<feature type="compositionally biased region" description="Low complexity" evidence="1">
    <location>
        <begin position="354"/>
        <end position="374"/>
    </location>
</feature>
<gene>
    <name evidence="3" type="ORF">IAR55_004680</name>
</gene>
<feature type="region of interest" description="Disordered" evidence="1">
    <location>
        <begin position="1505"/>
        <end position="1542"/>
    </location>
</feature>
<feature type="compositionally biased region" description="Low complexity" evidence="1">
    <location>
        <begin position="514"/>
        <end position="533"/>
    </location>
</feature>
<dbReference type="SUPFAM" id="SSF51395">
    <property type="entry name" value="FMN-linked oxidoreductases"/>
    <property type="match status" value="1"/>
</dbReference>
<evidence type="ECO:0000259" key="2">
    <source>
        <dbReference type="Pfam" id="PF00724"/>
    </source>
</evidence>
<feature type="compositionally biased region" description="Low complexity" evidence="1">
    <location>
        <begin position="974"/>
        <end position="985"/>
    </location>
</feature>
<feature type="compositionally biased region" description="Low complexity" evidence="1">
    <location>
        <begin position="481"/>
        <end position="496"/>
    </location>
</feature>
<feature type="compositionally biased region" description="Low complexity" evidence="1">
    <location>
        <begin position="172"/>
        <end position="186"/>
    </location>
</feature>
<feature type="compositionally biased region" description="Pro residues" evidence="1">
    <location>
        <begin position="57"/>
        <end position="69"/>
    </location>
</feature>
<feature type="compositionally biased region" description="Low complexity" evidence="1">
    <location>
        <begin position="772"/>
        <end position="783"/>
    </location>
</feature>
<feature type="region of interest" description="Disordered" evidence="1">
    <location>
        <begin position="1653"/>
        <end position="1674"/>
    </location>
</feature>
<accession>A0AAW0Z103</accession>
<feature type="compositionally biased region" description="Low complexity" evidence="1">
    <location>
        <begin position="1653"/>
        <end position="1667"/>
    </location>
</feature>
<dbReference type="Gene3D" id="1.20.1270.60">
    <property type="entry name" value="Arfaptin homology (AH) domain/BAR domain"/>
    <property type="match status" value="1"/>
</dbReference>
<dbReference type="Gene3D" id="1.20.900.10">
    <property type="entry name" value="Dbl homology (DH) domain"/>
    <property type="match status" value="1"/>
</dbReference>
<organism evidence="3 4">
    <name type="scientific">Kwoniella newhampshirensis</name>
    <dbReference type="NCBI Taxonomy" id="1651941"/>
    <lineage>
        <taxon>Eukaryota</taxon>
        <taxon>Fungi</taxon>
        <taxon>Dikarya</taxon>
        <taxon>Basidiomycota</taxon>
        <taxon>Agaricomycotina</taxon>
        <taxon>Tremellomycetes</taxon>
        <taxon>Tremellales</taxon>
        <taxon>Cryptococcaceae</taxon>
        <taxon>Kwoniella</taxon>
    </lineage>
</organism>
<evidence type="ECO:0000256" key="1">
    <source>
        <dbReference type="SAM" id="MobiDB-lite"/>
    </source>
</evidence>
<dbReference type="RefSeq" id="XP_066802191.1">
    <property type="nucleotide sequence ID" value="XM_066947777.1"/>
</dbReference>
<feature type="compositionally biased region" description="Polar residues" evidence="1">
    <location>
        <begin position="1567"/>
        <end position="1582"/>
    </location>
</feature>
<reference evidence="3 4" key="1">
    <citation type="journal article" date="2024" name="bioRxiv">
        <title>Comparative genomics of Cryptococcus and Kwoniella reveals pathogenesis evolution and contrasting karyotype dynamics via intercentromeric recombination or chromosome fusion.</title>
        <authorList>
            <person name="Coelho M.A."/>
            <person name="David-Palma M."/>
            <person name="Shea T."/>
            <person name="Bowers K."/>
            <person name="McGinley-Smith S."/>
            <person name="Mohammad A.W."/>
            <person name="Gnirke A."/>
            <person name="Yurkov A.M."/>
            <person name="Nowrousian M."/>
            <person name="Sun S."/>
            <person name="Cuomo C.A."/>
            <person name="Heitman J."/>
        </authorList>
    </citation>
    <scope>NUCLEOTIDE SEQUENCE [LARGE SCALE GENOMIC DNA]</scope>
    <source>
        <strain evidence="3 4">CBS 13917</strain>
    </source>
</reference>
<feature type="compositionally biased region" description="Low complexity" evidence="1">
    <location>
        <begin position="393"/>
        <end position="402"/>
    </location>
</feature>
<feature type="compositionally biased region" description="Polar residues" evidence="1">
    <location>
        <begin position="194"/>
        <end position="210"/>
    </location>
</feature>
<name>A0AAW0Z103_9TREE</name>
<dbReference type="Pfam" id="PF00724">
    <property type="entry name" value="Oxidored_FMN"/>
    <property type="match status" value="1"/>
</dbReference>
<feature type="compositionally biased region" description="Polar residues" evidence="1">
    <location>
        <begin position="1475"/>
        <end position="1486"/>
    </location>
</feature>
<dbReference type="InterPro" id="IPR001155">
    <property type="entry name" value="OxRdtase_FMN_N"/>
</dbReference>
<dbReference type="SUPFAM" id="SSF48065">
    <property type="entry name" value="DBL homology domain (DH-domain)"/>
    <property type="match status" value="1"/>
</dbReference>
<dbReference type="PANTHER" id="PTHR22893">
    <property type="entry name" value="NADH OXIDOREDUCTASE-RELATED"/>
    <property type="match status" value="1"/>
</dbReference>
<dbReference type="Proteomes" id="UP001388673">
    <property type="component" value="Unassembled WGS sequence"/>
</dbReference>
<feature type="compositionally biased region" description="Polar residues" evidence="1">
    <location>
        <begin position="906"/>
        <end position="935"/>
    </location>
</feature>
<feature type="compositionally biased region" description="Polar residues" evidence="1">
    <location>
        <begin position="647"/>
        <end position="656"/>
    </location>
</feature>